<protein>
    <recommendedName>
        <fullName evidence="2 3">Segregation and condensation protein A</fullName>
    </recommendedName>
</protein>
<evidence type="ECO:0000313" key="7">
    <source>
        <dbReference type="Proteomes" id="UP000257607"/>
    </source>
</evidence>
<dbReference type="Proteomes" id="UP000257607">
    <property type="component" value="Chromosome"/>
</dbReference>
<evidence type="ECO:0000256" key="3">
    <source>
        <dbReference type="HAMAP-Rule" id="MF_01805"/>
    </source>
</evidence>
<proteinExistence type="inferred from homology"/>
<dbReference type="AlphaFoldDB" id="A0A0B2XJX2"/>
<dbReference type="InterPro" id="IPR003768">
    <property type="entry name" value="ScpA"/>
</dbReference>
<comment type="subunit">
    <text evidence="3">Component of a cohesin-like complex composed of ScpA, ScpB and the Smc homodimer, in which ScpA and ScpB bind to the head domain of Smc. The presence of the three proteins is required for the association of the complex with DNA.</text>
</comment>
<sequence length="250" mass="28300">MTEQLTLVLTDFEGPLDLLLHLIKQTKIDIYDIPIAEITAQYLDYLHQMQVLKLDVAGDYLVMAATLMKIKSKLLLPKAPELIEEETEEYVDPRQELVDQLLAYQAFQKVATVLQERELERQQLFAKPASSNPAEKVVPLARGVIKPRDLAAAVSKMLVEAQAKQPVFKTVQNDEISITDKMSWIVRHLAAQPVAFEALVVVKTDRDEIVTTFLAVLELMKDRKIICEQADYDAPIMVRLKEGISVESSR</sequence>
<reference evidence="5 7" key="2">
    <citation type="submission" date="2018-07" db="EMBL/GenBank/DDBJ databases">
        <title>Lactobacillus curvatus genome sequence.</title>
        <authorList>
            <person name="Prechtl R."/>
        </authorList>
    </citation>
    <scope>NUCLEOTIDE SEQUENCE [LARGE SCALE GENOMIC DNA]</scope>
    <source>
        <strain evidence="5 7">TMW 1.1928</strain>
    </source>
</reference>
<dbReference type="GO" id="GO:0007059">
    <property type="term" value="P:chromosome segregation"/>
    <property type="evidence" value="ECO:0007669"/>
    <property type="project" value="UniProtKB-UniRule"/>
</dbReference>
<evidence type="ECO:0000313" key="4">
    <source>
        <dbReference type="EMBL" id="ASN60231.1"/>
    </source>
</evidence>
<dbReference type="STRING" id="28038.BCY75_07995"/>
<dbReference type="Pfam" id="PF02616">
    <property type="entry name" value="SMC_ScpA"/>
    <property type="match status" value="1"/>
</dbReference>
<comment type="similarity">
    <text evidence="3">Belongs to the ScpA family.</text>
</comment>
<dbReference type="KEGG" id="lcv:FBA2_04525"/>
<evidence type="ECO:0000256" key="1">
    <source>
        <dbReference type="ARBA" id="ARBA00022829"/>
    </source>
</evidence>
<keyword evidence="3" id="KW-0131">Cell cycle</keyword>
<comment type="function">
    <text evidence="3">Participates in chromosomal partition during cell division. May act via the formation of a condensin-like complex containing Smc and ScpB that pull DNA away from mid-cell into both cell halves.</text>
</comment>
<dbReference type="GO" id="GO:0006260">
    <property type="term" value="P:DNA replication"/>
    <property type="evidence" value="ECO:0007669"/>
    <property type="project" value="UniProtKB-UniRule"/>
</dbReference>
<keyword evidence="1 3" id="KW-0159">Chromosome partition</keyword>
<evidence type="ECO:0000313" key="5">
    <source>
        <dbReference type="EMBL" id="AXN35939.1"/>
    </source>
</evidence>
<dbReference type="PANTHER" id="PTHR33969">
    <property type="entry name" value="SEGREGATION AND CONDENSATION PROTEIN A"/>
    <property type="match status" value="1"/>
</dbReference>
<evidence type="ECO:0000313" key="6">
    <source>
        <dbReference type="Proteomes" id="UP000199749"/>
    </source>
</evidence>
<keyword evidence="3" id="KW-0132">Cell division</keyword>
<dbReference type="Proteomes" id="UP000199749">
    <property type="component" value="Chromosome"/>
</dbReference>
<evidence type="ECO:0000256" key="2">
    <source>
        <dbReference type="ARBA" id="ARBA00044777"/>
    </source>
</evidence>
<keyword evidence="3" id="KW-0963">Cytoplasm</keyword>
<dbReference type="PANTHER" id="PTHR33969:SF2">
    <property type="entry name" value="SEGREGATION AND CONDENSATION PROTEIN A"/>
    <property type="match status" value="1"/>
</dbReference>
<name>A0A0B2XJX2_LATCU</name>
<dbReference type="GO" id="GO:0051301">
    <property type="term" value="P:cell division"/>
    <property type="evidence" value="ECO:0007669"/>
    <property type="project" value="UniProtKB-KW"/>
</dbReference>
<accession>A0A0B2XJX2</accession>
<dbReference type="RefSeq" id="WP_004270404.1">
    <property type="nucleotide sequence ID" value="NZ_BJOQ01000018.1"/>
</dbReference>
<dbReference type="EMBL" id="CP031003">
    <property type="protein sequence ID" value="AXN35939.1"/>
    <property type="molecule type" value="Genomic_DNA"/>
</dbReference>
<dbReference type="HAMAP" id="MF_01805">
    <property type="entry name" value="ScpA"/>
    <property type="match status" value="1"/>
</dbReference>
<organism evidence="4 6">
    <name type="scientific">Latilactobacillus curvatus</name>
    <name type="common">Lactobacillus curvatus</name>
    <dbReference type="NCBI Taxonomy" id="28038"/>
    <lineage>
        <taxon>Bacteria</taxon>
        <taxon>Bacillati</taxon>
        <taxon>Bacillota</taxon>
        <taxon>Bacilli</taxon>
        <taxon>Lactobacillales</taxon>
        <taxon>Lactobacillaceae</taxon>
        <taxon>Latilactobacillus</taxon>
    </lineage>
</organism>
<dbReference type="Gene3D" id="6.10.250.2410">
    <property type="match status" value="1"/>
</dbReference>
<dbReference type="EMBL" id="CP022474">
    <property type="protein sequence ID" value="ASN60231.1"/>
    <property type="molecule type" value="Genomic_DNA"/>
</dbReference>
<dbReference type="GO" id="GO:0005737">
    <property type="term" value="C:cytoplasm"/>
    <property type="evidence" value="ECO:0007669"/>
    <property type="project" value="UniProtKB-SubCell"/>
</dbReference>
<comment type="subcellular location">
    <subcellularLocation>
        <location evidence="3">Cytoplasm</location>
    </subcellularLocation>
    <text evidence="3">Associated with two foci at the outer edges of the nucleoid region in young cells, and at four foci within both cell halves in older cells.</text>
</comment>
<dbReference type="GeneID" id="49610222"/>
<reference evidence="4 6" key="1">
    <citation type="submission" date="2017-07" db="EMBL/GenBank/DDBJ databases">
        <title>Lactobacillus curvatus MRS6 whole genome.</title>
        <authorList>
            <person name="Jans C."/>
            <person name="Lagler S."/>
            <person name="Lacroix C."/>
            <person name="Meile L."/>
            <person name="Stevens M.J.A."/>
        </authorList>
    </citation>
    <scope>NUCLEOTIDE SEQUENCE [LARGE SCALE GENOMIC DNA]</scope>
    <source>
        <strain evidence="4 6">MRS6</strain>
    </source>
</reference>
<gene>
    <name evidence="3" type="primary">scpA</name>
    <name evidence="4" type="ORF">CG419_06090</name>
    <name evidence="5" type="ORF">DT351_06020</name>
</gene>